<evidence type="ECO:0000313" key="1">
    <source>
        <dbReference type="EMBL" id="TGY98373.1"/>
    </source>
</evidence>
<proteinExistence type="predicted"/>
<sequence>MKGQNRSYVVFLLPSLLGVSVFVLLPFLDVVRRSFMDVSGDEFCGLKNYQRVFSNQAFCLALGNTGKFLAVSVPLLLLLSLALANLVYFGVTKFYRNVCLLPMAIPVASLAFVWKMIFHRYGLLNSFLGLSTDWLNSSHAFGVLTASFLWKNTGYYTVLWLTGLEQIPGSLYEAAALDGAGVFAKFWYVTLPGLRPMASAAFILALIGAFKTFREAWLLAGEYPDTSIYMIQHVFHHWFRDMSMEKMSASAVVLVCIFAVMVYPFRKKGGGNPDTVQF</sequence>
<dbReference type="EMBL" id="SRYA01000001">
    <property type="protein sequence ID" value="TGY98373.1"/>
    <property type="molecule type" value="Genomic_DNA"/>
</dbReference>
<protein>
    <submittedName>
        <fullName evidence="1">Sugar ABC transporter permease</fullName>
    </submittedName>
</protein>
<reference evidence="1" key="1">
    <citation type="submission" date="2019-04" db="EMBL/GenBank/DDBJ databases">
        <title>Microbes associate with the intestines of laboratory mice.</title>
        <authorList>
            <person name="Navarre W."/>
            <person name="Wong E."/>
            <person name="Huang K."/>
            <person name="Tropini C."/>
            <person name="Ng K."/>
            <person name="Yu B."/>
        </authorList>
    </citation>
    <scope>NUCLEOTIDE SEQUENCE</scope>
    <source>
        <strain evidence="1">NM01_1-7b</strain>
    </source>
</reference>
<comment type="caution">
    <text evidence="1">The sequence shown here is derived from an EMBL/GenBank/DDBJ whole genome shotgun (WGS) entry which is preliminary data.</text>
</comment>
<dbReference type="Proteomes" id="UP000304953">
    <property type="component" value="Unassembled WGS sequence"/>
</dbReference>
<organism evidence="1 2">
    <name type="scientific">Petralouisia muris</name>
    <dbReference type="NCBI Taxonomy" id="3032872"/>
    <lineage>
        <taxon>Bacteria</taxon>
        <taxon>Bacillati</taxon>
        <taxon>Bacillota</taxon>
        <taxon>Clostridia</taxon>
        <taxon>Lachnospirales</taxon>
        <taxon>Lachnospiraceae</taxon>
        <taxon>Petralouisia</taxon>
    </lineage>
</organism>
<accession>A0AC61S2W7</accession>
<keyword evidence="2" id="KW-1185">Reference proteome</keyword>
<gene>
    <name evidence="1" type="ORF">E5329_00955</name>
</gene>
<name>A0AC61S2W7_9FIRM</name>
<evidence type="ECO:0000313" key="2">
    <source>
        <dbReference type="Proteomes" id="UP000304953"/>
    </source>
</evidence>